<dbReference type="HOGENOM" id="CLU_049865_0_1_6"/>
<comment type="pathway">
    <text evidence="7">Bacterial outer membrane biogenesis; LPS lipid A biosynthesis.</text>
</comment>
<proteinExistence type="inferred from homology"/>
<evidence type="ECO:0000256" key="5">
    <source>
        <dbReference type="ARBA" id="ARBA00023098"/>
    </source>
</evidence>
<evidence type="ECO:0000259" key="8">
    <source>
        <dbReference type="Pfam" id="PF04613"/>
    </source>
</evidence>
<keyword evidence="1 7" id="KW-0444">Lipid biosynthesis</keyword>
<dbReference type="CDD" id="cd03352">
    <property type="entry name" value="LbH_LpxD"/>
    <property type="match status" value="1"/>
</dbReference>
<comment type="function">
    <text evidence="7">Catalyzes the N-acylation of UDP-3-O-acylglucosamine using 3-hydroxyacyl-ACP as the acyl donor. Is involved in the biosynthesis of lipid A, a phosphorylated glycolipid that anchors the lipopolysaccharide to the outer membrane of the cell.</text>
</comment>
<dbReference type="NCBIfam" id="TIGR01853">
    <property type="entry name" value="lipid_A_lpxD"/>
    <property type="match status" value="1"/>
</dbReference>
<reference evidence="10 11" key="1">
    <citation type="submission" date="2013-02" db="EMBL/GenBank/DDBJ databases">
        <title>The Genome Sequence of Acinetobacter gerneri CIP 107464.</title>
        <authorList>
            <consortium name="The Broad Institute Genome Sequencing Platform"/>
            <consortium name="The Broad Institute Genome Sequencing Center for Infectious Disease"/>
            <person name="Cerqueira G."/>
            <person name="Feldgarden M."/>
            <person name="Courvalin P."/>
            <person name="Perichon B."/>
            <person name="Grillot-Courvalin C."/>
            <person name="Clermont D."/>
            <person name="Rocha E."/>
            <person name="Yoon E.-J."/>
            <person name="Nemec A."/>
            <person name="Walker B."/>
            <person name="Young S.K."/>
            <person name="Zeng Q."/>
            <person name="Gargeya S."/>
            <person name="Fitzgerald M."/>
            <person name="Haas B."/>
            <person name="Abouelleil A."/>
            <person name="Alvarado L."/>
            <person name="Arachchi H.M."/>
            <person name="Berlin A.M."/>
            <person name="Chapman S.B."/>
            <person name="Dewar J."/>
            <person name="Goldberg J."/>
            <person name="Griggs A."/>
            <person name="Gujja S."/>
            <person name="Hansen M."/>
            <person name="Howarth C."/>
            <person name="Imamovic A."/>
            <person name="Larimer J."/>
            <person name="McCowan C."/>
            <person name="Murphy C."/>
            <person name="Neiman D."/>
            <person name="Pearson M."/>
            <person name="Priest M."/>
            <person name="Roberts A."/>
            <person name="Saif S."/>
            <person name="Shea T."/>
            <person name="Sisk P."/>
            <person name="Sykes S."/>
            <person name="Wortman J."/>
            <person name="Nusbaum C."/>
            <person name="Birren B."/>
        </authorList>
    </citation>
    <scope>NUCLEOTIDE SEQUENCE [LARGE SCALE GENOMIC DNA]</scope>
    <source>
        <strain evidence="10 11">CIP 107464</strain>
    </source>
</reference>
<protein>
    <recommendedName>
        <fullName evidence="7">UDP-3-O-acylglucosamine N-acyltransferase</fullName>
        <ecNumber evidence="7">2.3.1.191</ecNumber>
    </recommendedName>
</protein>
<dbReference type="InterPro" id="IPR011004">
    <property type="entry name" value="Trimer_LpxA-like_sf"/>
</dbReference>
<dbReference type="Gene3D" id="1.20.5.170">
    <property type="match status" value="1"/>
</dbReference>
<comment type="catalytic activity">
    <reaction evidence="7">
        <text>a UDP-3-O-[(3R)-3-hydroxyacyl]-alpha-D-glucosamine + a (3R)-hydroxyacyl-[ACP] = a UDP-2-N,3-O-bis[(3R)-3-hydroxyacyl]-alpha-D-glucosamine + holo-[ACP] + H(+)</text>
        <dbReference type="Rhea" id="RHEA:53836"/>
        <dbReference type="Rhea" id="RHEA-COMP:9685"/>
        <dbReference type="Rhea" id="RHEA-COMP:9945"/>
        <dbReference type="ChEBI" id="CHEBI:15378"/>
        <dbReference type="ChEBI" id="CHEBI:64479"/>
        <dbReference type="ChEBI" id="CHEBI:78827"/>
        <dbReference type="ChEBI" id="CHEBI:137740"/>
        <dbReference type="ChEBI" id="CHEBI:137748"/>
        <dbReference type="EC" id="2.3.1.191"/>
    </reaction>
</comment>
<dbReference type="RefSeq" id="WP_004865834.1">
    <property type="nucleotide sequence ID" value="NZ_ASYY01000043.1"/>
</dbReference>
<dbReference type="GO" id="GO:0103118">
    <property type="term" value="F:UDP-3-O-[(3R)-3-hydroxyacyl]-glucosamine N-acyltransferase activity"/>
    <property type="evidence" value="ECO:0007669"/>
    <property type="project" value="UniProtKB-EC"/>
</dbReference>
<evidence type="ECO:0000256" key="3">
    <source>
        <dbReference type="ARBA" id="ARBA00022679"/>
    </source>
</evidence>
<sequence length="356" mass="38308">MNIHQYRLEELAKIVNGELIGQADFQIVGLASLAQAKANQISFVNGDKYLDTAVLSTAGALIINQSLKEHLPAHQNFIIVDNPYLAFAILTHVFEPKFTKQGVEKTAQIDPSAVISESAYIGHYVVIGADCVIGDDTIIQSQAKIDDGVKIGKACFIDSHVTITGMAKIGDRVRIHANTVIGSEGFGFAPYQGKWNRIAQLGSVQIGNDVRIGSNCSIDRGAIDDTILENGVIIDNLVQIAHNVRIGENTAIAAKSGIAGSTTIGKNCILAGACGVVGHLTITDNVTFTGMSMVTKNILEPGTYSSGTGLMENSQWKRAVVRFRQLADVPLTKIMKRLDHIQAQIESIESTLKLRK</sequence>
<evidence type="ECO:0000313" key="11">
    <source>
        <dbReference type="Proteomes" id="UP000013117"/>
    </source>
</evidence>
<dbReference type="PATRIC" id="fig|1120926.3.peg.2803"/>
<dbReference type="PANTHER" id="PTHR43378:SF2">
    <property type="entry name" value="UDP-3-O-ACYLGLUCOSAMINE N-ACYLTRANSFERASE 1, MITOCHONDRIAL-RELATED"/>
    <property type="match status" value="1"/>
</dbReference>
<dbReference type="PANTHER" id="PTHR43378">
    <property type="entry name" value="UDP-3-O-ACYLGLUCOSAMINE N-ACYLTRANSFERASE"/>
    <property type="match status" value="1"/>
</dbReference>
<evidence type="ECO:0000313" key="10">
    <source>
        <dbReference type="EMBL" id="ENV33172.1"/>
    </source>
</evidence>
<dbReference type="Pfam" id="PF00132">
    <property type="entry name" value="Hexapep"/>
    <property type="match status" value="1"/>
</dbReference>
<name>N8Y8T7_9GAMM</name>
<dbReference type="UniPathway" id="UPA00973"/>
<comment type="caution">
    <text evidence="10">The sequence shown here is derived from an EMBL/GenBank/DDBJ whole genome shotgun (WGS) entry which is preliminary data.</text>
</comment>
<dbReference type="GO" id="GO:0016020">
    <property type="term" value="C:membrane"/>
    <property type="evidence" value="ECO:0007669"/>
    <property type="project" value="GOC"/>
</dbReference>
<evidence type="ECO:0000256" key="4">
    <source>
        <dbReference type="ARBA" id="ARBA00022737"/>
    </source>
</evidence>
<dbReference type="STRING" id="202952.GCA_000747725_00302"/>
<feature type="domain" description="Mannose-1-phosphate guanyltransferase C-terminal" evidence="9">
    <location>
        <begin position="106"/>
        <end position="184"/>
    </location>
</feature>
<dbReference type="InterPro" id="IPR001451">
    <property type="entry name" value="Hexapep"/>
</dbReference>
<organism evidence="10 11">
    <name type="scientific">Acinetobacter gerneri DSM 14967 = CIP 107464 = MTCC 9824</name>
    <dbReference type="NCBI Taxonomy" id="1120926"/>
    <lineage>
        <taxon>Bacteria</taxon>
        <taxon>Pseudomonadati</taxon>
        <taxon>Pseudomonadota</taxon>
        <taxon>Gammaproteobacteria</taxon>
        <taxon>Moraxellales</taxon>
        <taxon>Moraxellaceae</taxon>
        <taxon>Acinetobacter</taxon>
    </lineage>
</organism>
<keyword evidence="2 7" id="KW-0441">Lipid A biosynthesis</keyword>
<keyword evidence="6 7" id="KW-0012">Acyltransferase</keyword>
<comment type="similarity">
    <text evidence="7">Belongs to the transferase hexapeptide repeat family. LpxD subfamily.</text>
</comment>
<dbReference type="InterPro" id="IPR020573">
    <property type="entry name" value="UDP_GlcNAc_AcTrfase_non-rep"/>
</dbReference>
<dbReference type="Gene3D" id="3.40.1390.10">
    <property type="entry name" value="MurE/MurF, N-terminal domain"/>
    <property type="match status" value="1"/>
</dbReference>
<dbReference type="GeneID" id="84210191"/>
<gene>
    <name evidence="7" type="primary">lpxD</name>
    <name evidence="10" type="ORF">F960_02894</name>
</gene>
<accession>N8Y8T7</accession>
<feature type="active site" description="Proton acceptor" evidence="7">
    <location>
        <position position="242"/>
    </location>
</feature>
<dbReference type="GO" id="GO:0016410">
    <property type="term" value="F:N-acyltransferase activity"/>
    <property type="evidence" value="ECO:0007669"/>
    <property type="project" value="InterPro"/>
</dbReference>
<dbReference type="OrthoDB" id="9784739at2"/>
<dbReference type="eggNOG" id="COG1044">
    <property type="taxonomic scope" value="Bacteria"/>
</dbReference>
<keyword evidence="5 7" id="KW-0443">Lipid metabolism</keyword>
<evidence type="ECO:0000256" key="1">
    <source>
        <dbReference type="ARBA" id="ARBA00022516"/>
    </source>
</evidence>
<dbReference type="EC" id="2.3.1.191" evidence="7"/>
<dbReference type="InterPro" id="IPR007691">
    <property type="entry name" value="LpxD"/>
</dbReference>
<keyword evidence="11" id="KW-1185">Reference proteome</keyword>
<dbReference type="InterPro" id="IPR056729">
    <property type="entry name" value="GMPPB_C"/>
</dbReference>
<evidence type="ECO:0000256" key="7">
    <source>
        <dbReference type="HAMAP-Rule" id="MF_00523"/>
    </source>
</evidence>
<dbReference type="Gene3D" id="2.160.10.10">
    <property type="entry name" value="Hexapeptide repeat proteins"/>
    <property type="match status" value="1"/>
</dbReference>
<keyword evidence="4 7" id="KW-0677">Repeat</keyword>
<dbReference type="Pfam" id="PF04613">
    <property type="entry name" value="LpxD"/>
    <property type="match status" value="1"/>
</dbReference>
<dbReference type="Proteomes" id="UP000013117">
    <property type="component" value="Unassembled WGS sequence"/>
</dbReference>
<dbReference type="Pfam" id="PF25087">
    <property type="entry name" value="GMPPB_C"/>
    <property type="match status" value="1"/>
</dbReference>
<comment type="subunit">
    <text evidence="7">Homotrimer.</text>
</comment>
<feature type="domain" description="UDP-3-O-[3-hydroxymyristoyl] glucosamine N-acyltransferase non-repeat region" evidence="8">
    <location>
        <begin position="24"/>
        <end position="92"/>
    </location>
</feature>
<dbReference type="AlphaFoldDB" id="N8Y8T7"/>
<dbReference type="EMBL" id="APPN01000071">
    <property type="protein sequence ID" value="ENV33172.1"/>
    <property type="molecule type" value="Genomic_DNA"/>
</dbReference>
<dbReference type="HAMAP" id="MF_00523">
    <property type="entry name" value="LpxD"/>
    <property type="match status" value="1"/>
</dbReference>
<evidence type="ECO:0000256" key="6">
    <source>
        <dbReference type="ARBA" id="ARBA00023315"/>
    </source>
</evidence>
<evidence type="ECO:0000259" key="9">
    <source>
        <dbReference type="Pfam" id="PF25087"/>
    </source>
</evidence>
<dbReference type="GO" id="GO:0009245">
    <property type="term" value="P:lipid A biosynthetic process"/>
    <property type="evidence" value="ECO:0007669"/>
    <property type="project" value="UniProtKB-UniRule"/>
</dbReference>
<evidence type="ECO:0000256" key="2">
    <source>
        <dbReference type="ARBA" id="ARBA00022556"/>
    </source>
</evidence>
<dbReference type="NCBIfam" id="NF002060">
    <property type="entry name" value="PRK00892.1"/>
    <property type="match status" value="1"/>
</dbReference>
<dbReference type="SUPFAM" id="SSF51161">
    <property type="entry name" value="Trimeric LpxA-like enzymes"/>
    <property type="match status" value="1"/>
</dbReference>
<keyword evidence="3 7" id="KW-0808">Transferase</keyword>